<dbReference type="EMBL" id="PJQY01003707">
    <property type="protein sequence ID" value="PQM35145.1"/>
    <property type="molecule type" value="Genomic_DNA"/>
</dbReference>
<sequence>MSKSTFLTKLYSSCETNEEIFLTRCSFSPKIMPVLLNYSLSSRVLGSAYYPPTTNKTRLNKSLTNLLSKLLMSKDLQGKQRKISVETFARLFNKAPVATRVHLFKKLRKKFFHERRLCESILLFRQLDSNEQQETIEKMLHRFMRHGSKDVKGVILEKLSKEREEDFRLRRFIKLDSTCAFLLDNFILDETNEWNPEGLHMQTSGKEEIDEIKQFRCAEFYLGLSIIWFNARCASDPRNLIQVLVGKARGGDDTIEKLDNETEEDFRLRRFRESFKKLEFSSQEDIVECIQDTVFHDLGVRYVRYGGLWVHHRRATTSSKERLHWLLNLSK</sequence>
<proteinExistence type="predicted"/>
<keyword evidence="2" id="KW-1185">Reference proteome</keyword>
<protein>
    <submittedName>
        <fullName evidence="1">Uncharacterized protein</fullName>
    </submittedName>
</protein>
<evidence type="ECO:0000313" key="2">
    <source>
        <dbReference type="Proteomes" id="UP000250321"/>
    </source>
</evidence>
<dbReference type="Proteomes" id="UP000250321">
    <property type="component" value="Unassembled WGS sequence"/>
</dbReference>
<dbReference type="AlphaFoldDB" id="A0A314UCF2"/>
<gene>
    <name evidence="1" type="ORF">Pyn_02212</name>
</gene>
<dbReference type="STRING" id="2094558.A0A314UCF2"/>
<reference evidence="1 2" key="1">
    <citation type="submission" date="2018-02" db="EMBL/GenBank/DDBJ databases">
        <title>Draft genome of wild Prunus yedoensis var. nudiflora.</title>
        <authorList>
            <person name="Baek S."/>
            <person name="Kim J.-H."/>
            <person name="Choi K."/>
            <person name="Kim G.-B."/>
            <person name="Cho A."/>
            <person name="Jang H."/>
            <person name="Shin C.-H."/>
            <person name="Yu H.-J."/>
            <person name="Mun J.-H."/>
        </authorList>
    </citation>
    <scope>NUCLEOTIDE SEQUENCE [LARGE SCALE GENOMIC DNA]</scope>
    <source>
        <strain evidence="2">cv. Jeju island</strain>
        <tissue evidence="1">Leaf</tissue>
    </source>
</reference>
<name>A0A314UCF2_PRUYE</name>
<evidence type="ECO:0000313" key="1">
    <source>
        <dbReference type="EMBL" id="PQM35145.1"/>
    </source>
</evidence>
<organism evidence="1 2">
    <name type="scientific">Prunus yedoensis var. nudiflora</name>
    <dbReference type="NCBI Taxonomy" id="2094558"/>
    <lineage>
        <taxon>Eukaryota</taxon>
        <taxon>Viridiplantae</taxon>
        <taxon>Streptophyta</taxon>
        <taxon>Embryophyta</taxon>
        <taxon>Tracheophyta</taxon>
        <taxon>Spermatophyta</taxon>
        <taxon>Magnoliopsida</taxon>
        <taxon>eudicotyledons</taxon>
        <taxon>Gunneridae</taxon>
        <taxon>Pentapetalae</taxon>
        <taxon>rosids</taxon>
        <taxon>fabids</taxon>
        <taxon>Rosales</taxon>
        <taxon>Rosaceae</taxon>
        <taxon>Amygdaloideae</taxon>
        <taxon>Amygdaleae</taxon>
        <taxon>Prunus</taxon>
    </lineage>
</organism>
<comment type="caution">
    <text evidence="1">The sequence shown here is derived from an EMBL/GenBank/DDBJ whole genome shotgun (WGS) entry which is preliminary data.</text>
</comment>
<accession>A0A314UCF2</accession>